<dbReference type="Proteomes" id="UP000466586">
    <property type="component" value="Unassembled WGS sequence"/>
</dbReference>
<feature type="transmembrane region" description="Helical" evidence="1">
    <location>
        <begin position="82"/>
        <end position="102"/>
    </location>
</feature>
<comment type="caution">
    <text evidence="3">The sequence shown here is derived from an EMBL/GenBank/DDBJ whole genome shotgun (WGS) entry which is preliminary data.</text>
</comment>
<dbReference type="RefSeq" id="WP_160844281.1">
    <property type="nucleotide sequence ID" value="NZ_WVHT01000003.1"/>
</dbReference>
<evidence type="ECO:0000313" key="4">
    <source>
        <dbReference type="Proteomes" id="UP000466586"/>
    </source>
</evidence>
<evidence type="ECO:0000313" key="3">
    <source>
        <dbReference type="EMBL" id="MXV51114.1"/>
    </source>
</evidence>
<feature type="transmembrane region" description="Helical" evidence="1">
    <location>
        <begin position="35"/>
        <end position="52"/>
    </location>
</feature>
<proteinExistence type="predicted"/>
<dbReference type="InterPro" id="IPR054331">
    <property type="entry name" value="LiaF_TM"/>
</dbReference>
<dbReference type="EMBL" id="WVHT01000003">
    <property type="protein sequence ID" value="MXV51114.1"/>
    <property type="molecule type" value="Genomic_DNA"/>
</dbReference>
<gene>
    <name evidence="3" type="ORF">GS399_09050</name>
</gene>
<feature type="transmembrane region" description="Helical" evidence="1">
    <location>
        <begin position="59"/>
        <end position="76"/>
    </location>
</feature>
<name>A0A7K1Y944_9SPHI</name>
<keyword evidence="1" id="KW-0812">Transmembrane</keyword>
<reference evidence="3 4" key="1">
    <citation type="submission" date="2019-11" db="EMBL/GenBank/DDBJ databases">
        <title>Pedobacter sp. HMF7647 Genome sequencing and assembly.</title>
        <authorList>
            <person name="Kang H."/>
            <person name="Kim H."/>
            <person name="Joh K."/>
        </authorList>
    </citation>
    <scope>NUCLEOTIDE SEQUENCE [LARGE SCALE GENOMIC DNA]</scope>
    <source>
        <strain evidence="3 4">HMF7647</strain>
    </source>
</reference>
<evidence type="ECO:0000256" key="1">
    <source>
        <dbReference type="SAM" id="Phobius"/>
    </source>
</evidence>
<keyword evidence="1" id="KW-1133">Transmembrane helix</keyword>
<feature type="transmembrane region" description="Helical" evidence="1">
    <location>
        <begin position="12"/>
        <end position="29"/>
    </location>
</feature>
<evidence type="ECO:0000259" key="2">
    <source>
        <dbReference type="Pfam" id="PF22570"/>
    </source>
</evidence>
<dbReference type="Pfam" id="PF22570">
    <property type="entry name" value="LiaF-TM"/>
    <property type="match status" value="1"/>
</dbReference>
<keyword evidence="4" id="KW-1185">Reference proteome</keyword>
<accession>A0A7K1Y944</accession>
<feature type="domain" description="LiaF transmembrane" evidence="2">
    <location>
        <begin position="15"/>
        <end position="108"/>
    </location>
</feature>
<dbReference type="AlphaFoldDB" id="A0A7K1Y944"/>
<keyword evidence="1" id="KW-0472">Membrane</keyword>
<organism evidence="3 4">
    <name type="scientific">Hufsiella arboris</name>
    <dbReference type="NCBI Taxonomy" id="2695275"/>
    <lineage>
        <taxon>Bacteria</taxon>
        <taxon>Pseudomonadati</taxon>
        <taxon>Bacteroidota</taxon>
        <taxon>Sphingobacteriia</taxon>
        <taxon>Sphingobacteriales</taxon>
        <taxon>Sphingobacteriaceae</taxon>
        <taxon>Hufsiella</taxon>
    </lineage>
</organism>
<sequence length="122" mass="13394">MNLESKKSQNGSAAVGFAMLTVGGILLANQMGANFPGWLISWPMLLIVLGIVSGIKHRFTKPGAFILLIIGTAFLLENYFLAAHISVLWPMLLIGWGVWVILKPSKQHTCWRRSQMNNSVGS</sequence>
<protein>
    <recommendedName>
        <fullName evidence="2">LiaF transmembrane domain-containing protein</fullName>
    </recommendedName>
</protein>